<dbReference type="STRING" id="1123010.SAMN02745724_02509"/>
<dbReference type="AlphaFoldDB" id="A0A1I1M7V6"/>
<reference evidence="1 2" key="1">
    <citation type="submission" date="2016-10" db="EMBL/GenBank/DDBJ databases">
        <authorList>
            <person name="de Groot N.N."/>
        </authorList>
    </citation>
    <scope>NUCLEOTIDE SEQUENCE [LARGE SCALE GENOMIC DNA]</scope>
    <source>
        <strain evidence="1 2">DSM 6059</strain>
    </source>
</reference>
<dbReference type="Proteomes" id="UP000198862">
    <property type="component" value="Unassembled WGS sequence"/>
</dbReference>
<evidence type="ECO:0000313" key="1">
    <source>
        <dbReference type="EMBL" id="SFC77750.1"/>
    </source>
</evidence>
<dbReference type="RefSeq" id="WP_091984267.1">
    <property type="nucleotide sequence ID" value="NZ_FOLO01000018.1"/>
</dbReference>
<dbReference type="OrthoDB" id="6401792at2"/>
<organism evidence="1 2">
    <name type="scientific">Pseudoalteromonas denitrificans DSM 6059</name>
    <dbReference type="NCBI Taxonomy" id="1123010"/>
    <lineage>
        <taxon>Bacteria</taxon>
        <taxon>Pseudomonadati</taxon>
        <taxon>Pseudomonadota</taxon>
        <taxon>Gammaproteobacteria</taxon>
        <taxon>Alteromonadales</taxon>
        <taxon>Pseudoalteromonadaceae</taxon>
        <taxon>Pseudoalteromonas</taxon>
    </lineage>
</organism>
<gene>
    <name evidence="1" type="ORF">SAMN02745724_02509</name>
</gene>
<sequence>MFGKLKAAAGDAATSKATKILEPHIQPVLEKMRTLSPASISHNESYQSKVITPAKIAVLAATSGLSKLIPQFDEKFNHCMFHLRNELVDVSGDTVKLVPNFKEALPQALKEGLTPVNSNA</sequence>
<protein>
    <submittedName>
        <fullName evidence="1">Uncharacterized protein</fullName>
    </submittedName>
</protein>
<proteinExistence type="predicted"/>
<name>A0A1I1M7V6_9GAMM</name>
<dbReference type="EMBL" id="FOLO01000018">
    <property type="protein sequence ID" value="SFC77750.1"/>
    <property type="molecule type" value="Genomic_DNA"/>
</dbReference>
<accession>A0A1I1M7V6</accession>
<keyword evidence="2" id="KW-1185">Reference proteome</keyword>
<evidence type="ECO:0000313" key="2">
    <source>
        <dbReference type="Proteomes" id="UP000198862"/>
    </source>
</evidence>